<comment type="caution">
    <text evidence="2">The sequence shown here is derived from an EMBL/GenBank/DDBJ whole genome shotgun (WGS) entry which is preliminary data.</text>
</comment>
<dbReference type="eggNOG" id="COG3475">
    <property type="taxonomic scope" value="Bacteria"/>
</dbReference>
<dbReference type="HOGENOM" id="CLU_075543_0_0_10"/>
<gene>
    <name evidence="2" type="ORF">HMPREF0658_1747</name>
</gene>
<dbReference type="InterPro" id="IPR052942">
    <property type="entry name" value="LPS_cholinephosphotransferase"/>
</dbReference>
<keyword evidence="3" id="KW-1185">Reference proteome</keyword>
<name>E0NU94_9BACT</name>
<reference evidence="2" key="1">
    <citation type="submission" date="2010-07" db="EMBL/GenBank/DDBJ databases">
        <authorList>
            <person name="Muzny D."/>
            <person name="Qin X."/>
            <person name="Deng J."/>
            <person name="Jiang H."/>
            <person name="Liu Y."/>
            <person name="Qu J."/>
            <person name="Song X.-Z."/>
            <person name="Zhang L."/>
            <person name="Thornton R."/>
            <person name="Coyle M."/>
            <person name="Francisco L."/>
            <person name="Jackson L."/>
            <person name="Javaid M."/>
            <person name="Korchina V."/>
            <person name="Kovar C."/>
            <person name="Mata R."/>
            <person name="Mathew T."/>
            <person name="Ngo R."/>
            <person name="Nguyen L."/>
            <person name="Nguyen N."/>
            <person name="Okwuonu G."/>
            <person name="Ongeri F."/>
            <person name="Pham C."/>
            <person name="Simmons D."/>
            <person name="Wilczek-Boney K."/>
            <person name="Hale W."/>
            <person name="Jakkamsetti A."/>
            <person name="Pham P."/>
            <person name="Ruth R."/>
            <person name="San Lucas F."/>
            <person name="Warren J."/>
            <person name="Zhang J."/>
            <person name="Zhao Z."/>
            <person name="Zhou C."/>
            <person name="Zhu D."/>
            <person name="Lee S."/>
            <person name="Bess C."/>
            <person name="Blankenburg K."/>
            <person name="Forbes L."/>
            <person name="Fu Q."/>
            <person name="Gubbala S."/>
            <person name="Hirani K."/>
            <person name="Jayaseelan J.C."/>
            <person name="Lara F."/>
            <person name="Munidasa M."/>
            <person name="Palculict T."/>
            <person name="Patil S."/>
            <person name="Pu L.-L."/>
            <person name="Saada N."/>
            <person name="Tang L."/>
            <person name="Weissenberger G."/>
            <person name="Zhu Y."/>
            <person name="Hemphill L."/>
            <person name="Shang Y."/>
            <person name="Youmans B."/>
            <person name="Ayvaz T."/>
            <person name="Ross M."/>
            <person name="Santibanez J."/>
            <person name="Aqrawi P."/>
            <person name="Gross S."/>
            <person name="Joshi V."/>
            <person name="Fowler G."/>
            <person name="Nazareth L."/>
            <person name="Reid J."/>
            <person name="Worley K."/>
            <person name="Petrosino J."/>
            <person name="Highlander S."/>
            <person name="Gibbs R."/>
        </authorList>
    </citation>
    <scope>NUCLEOTIDE SEQUENCE [LARGE SCALE GENOMIC DNA]</scope>
    <source>
        <strain evidence="2">DSM 16973</strain>
    </source>
</reference>
<accession>E0NU94</accession>
<evidence type="ECO:0000259" key="1">
    <source>
        <dbReference type="Pfam" id="PF04991"/>
    </source>
</evidence>
<feature type="domain" description="LicD/FKTN/FKRP nucleotidyltransferase" evidence="1">
    <location>
        <begin position="37"/>
        <end position="256"/>
    </location>
</feature>
<dbReference type="OrthoDB" id="9786100at2"/>
<dbReference type="BioCyc" id="PMAR862515-HMP:GMOO-1772-MONOMER"/>
<dbReference type="RefSeq" id="WP_006949987.1">
    <property type="nucleotide sequence ID" value="NZ_BAJI01000009.1"/>
</dbReference>
<dbReference type="Pfam" id="PF04991">
    <property type="entry name" value="LicD"/>
    <property type="match status" value="1"/>
</dbReference>
<dbReference type="GO" id="GO:0009100">
    <property type="term" value="P:glycoprotein metabolic process"/>
    <property type="evidence" value="ECO:0007669"/>
    <property type="project" value="UniProtKB-ARBA"/>
</dbReference>
<dbReference type="InterPro" id="IPR007074">
    <property type="entry name" value="LicD/FKTN/FKRP_NTP_transf"/>
</dbReference>
<evidence type="ECO:0000313" key="2">
    <source>
        <dbReference type="EMBL" id="EFM01361.1"/>
    </source>
</evidence>
<dbReference type="PANTHER" id="PTHR43404:SF2">
    <property type="entry name" value="LIPOPOLYSACCHARIDE CHOLINEPHOSPHOTRANSFERASE LICD"/>
    <property type="match status" value="1"/>
</dbReference>
<proteinExistence type="predicted"/>
<dbReference type="EMBL" id="AEEI01000051">
    <property type="protein sequence ID" value="EFM01361.1"/>
    <property type="molecule type" value="Genomic_DNA"/>
</dbReference>
<dbReference type="AlphaFoldDB" id="E0NU94"/>
<dbReference type="Proteomes" id="UP000004394">
    <property type="component" value="Unassembled WGS sequence"/>
</dbReference>
<dbReference type="STRING" id="862515.HMPREF0658_1747"/>
<dbReference type="PANTHER" id="PTHR43404">
    <property type="entry name" value="LIPOPOLYSACCHARIDE CHOLINEPHOSPHOTRANSFERASE LICD"/>
    <property type="match status" value="1"/>
</dbReference>
<evidence type="ECO:0000313" key="3">
    <source>
        <dbReference type="Proteomes" id="UP000004394"/>
    </source>
</evidence>
<protein>
    <submittedName>
        <fullName evidence="2">LICD family protein</fullName>
    </submittedName>
</protein>
<organism evidence="2 3">
    <name type="scientific">Hoylesella marshii DSM 16973 = JCM 13450</name>
    <dbReference type="NCBI Taxonomy" id="862515"/>
    <lineage>
        <taxon>Bacteria</taxon>
        <taxon>Pseudomonadati</taxon>
        <taxon>Bacteroidota</taxon>
        <taxon>Bacteroidia</taxon>
        <taxon>Bacteroidales</taxon>
        <taxon>Prevotellaceae</taxon>
        <taxon>Hoylesella</taxon>
    </lineage>
</organism>
<sequence length="317" mass="37260">MALNMDGEYRDGYYVSAEMKKIWKVELDLLHEFLDFCQRNGLKCWADGGTLLGAVRHQGFIPWDDDIDLCMLREDYDRMNRIGNSDFHAPYFLQTAYTDVDYFRGHAQFRNTNTTGIRPSDSFQPFNQGIFIDIFVLDGVPEDPETRQRVAKNHKKRLKLLKAKNMNILYSGRLFQIFRKLKARYLVHKHGWATLYGQAEDIVRAQPANASKEVAEITFSGYRHVMSRSLFDETVWLDFEDMKIPAPKCYDEYLKGEIGDDYMTPRMVPNLHGEVVFDTERSYTEWLPEVRKKYKRYLLRRLLKKVGLAKVSESQYP</sequence>